<sequence>MITILSYHPGLSGDFLAYNIHQDKKYFNINDLCIKAESNRYLFPCLTTPVLGWEIKVENKNLTIEDIHKLNIYYKIDIVLPTHIYRHIKKHKKCK</sequence>
<feature type="non-terminal residue" evidence="1">
    <location>
        <position position="95"/>
    </location>
</feature>
<evidence type="ECO:0000313" key="1">
    <source>
        <dbReference type="EMBL" id="SVB03882.1"/>
    </source>
</evidence>
<accession>A0A382AS17</accession>
<gene>
    <name evidence="1" type="ORF">METZ01_LOCUS156736</name>
</gene>
<organism evidence="1">
    <name type="scientific">marine metagenome</name>
    <dbReference type="NCBI Taxonomy" id="408172"/>
    <lineage>
        <taxon>unclassified sequences</taxon>
        <taxon>metagenomes</taxon>
        <taxon>ecological metagenomes</taxon>
    </lineage>
</organism>
<protein>
    <submittedName>
        <fullName evidence="1">Uncharacterized protein</fullName>
    </submittedName>
</protein>
<dbReference type="AlphaFoldDB" id="A0A382AS17"/>
<dbReference type="EMBL" id="UINC01026437">
    <property type="protein sequence ID" value="SVB03882.1"/>
    <property type="molecule type" value="Genomic_DNA"/>
</dbReference>
<reference evidence="1" key="1">
    <citation type="submission" date="2018-05" db="EMBL/GenBank/DDBJ databases">
        <authorList>
            <person name="Lanie J.A."/>
            <person name="Ng W.-L."/>
            <person name="Kazmierczak K.M."/>
            <person name="Andrzejewski T.M."/>
            <person name="Davidsen T.M."/>
            <person name="Wayne K.J."/>
            <person name="Tettelin H."/>
            <person name="Glass J.I."/>
            <person name="Rusch D."/>
            <person name="Podicherti R."/>
            <person name="Tsui H.-C.T."/>
            <person name="Winkler M.E."/>
        </authorList>
    </citation>
    <scope>NUCLEOTIDE SEQUENCE</scope>
</reference>
<name>A0A382AS17_9ZZZZ</name>
<proteinExistence type="predicted"/>